<evidence type="ECO:0000313" key="1">
    <source>
        <dbReference type="EMBL" id="MBW61893.1"/>
    </source>
</evidence>
<name>A0A2M4C995_9DIPT</name>
<protein>
    <submittedName>
        <fullName evidence="1">Putative secreted protein</fullName>
    </submittedName>
</protein>
<accession>A0A2M4C995</accession>
<dbReference type="EMBL" id="GGFJ01012752">
    <property type="protein sequence ID" value="MBW61893.1"/>
    <property type="molecule type" value="Transcribed_RNA"/>
</dbReference>
<organism evidence="1">
    <name type="scientific">Anopheles marajoara</name>
    <dbReference type="NCBI Taxonomy" id="58244"/>
    <lineage>
        <taxon>Eukaryota</taxon>
        <taxon>Metazoa</taxon>
        <taxon>Ecdysozoa</taxon>
        <taxon>Arthropoda</taxon>
        <taxon>Hexapoda</taxon>
        <taxon>Insecta</taxon>
        <taxon>Pterygota</taxon>
        <taxon>Neoptera</taxon>
        <taxon>Endopterygota</taxon>
        <taxon>Diptera</taxon>
        <taxon>Nematocera</taxon>
        <taxon>Culicoidea</taxon>
        <taxon>Culicidae</taxon>
        <taxon>Anophelinae</taxon>
        <taxon>Anopheles</taxon>
    </lineage>
</organism>
<proteinExistence type="predicted"/>
<reference evidence="1" key="1">
    <citation type="submission" date="2018-01" db="EMBL/GenBank/DDBJ databases">
        <title>An insight into the sialome of Amazonian anophelines.</title>
        <authorList>
            <person name="Ribeiro J.M."/>
            <person name="Scarpassa V."/>
            <person name="Calvo E."/>
        </authorList>
    </citation>
    <scope>NUCLEOTIDE SEQUENCE</scope>
    <source>
        <tissue evidence="1">Salivary glands</tissue>
    </source>
</reference>
<dbReference type="AlphaFoldDB" id="A0A2M4C995"/>
<sequence>MAPITEVRASSLLLLAVAFTTNTFRCRSYTFHGPFLDALYRDRSFVDDFLGFLYRRWLWCWWWWWWRWWISGRNNRQHPVRREARVDVLRIVVIR</sequence>